<evidence type="ECO:0000313" key="1">
    <source>
        <dbReference type="EMBL" id="CAD8056564.1"/>
    </source>
</evidence>
<dbReference type="Proteomes" id="UP000692954">
    <property type="component" value="Unassembled WGS sequence"/>
</dbReference>
<protein>
    <submittedName>
        <fullName evidence="1">Uncharacterized protein</fullName>
    </submittedName>
</protein>
<comment type="caution">
    <text evidence="1">The sequence shown here is derived from an EMBL/GenBank/DDBJ whole genome shotgun (WGS) entry which is preliminary data.</text>
</comment>
<sequence length="108" mass="13174">MMDFLNLITTKSNDKIIELIIKQIEENDNRLLSYQEISQSVKNYDGFNYRIKYWRSLYLQYGYGVIKSIFDVQIIEIIRPQKLIIMKKQKQKNLDYCLKVEARLLYYY</sequence>
<accession>A0A8S1L187</accession>
<proteinExistence type="predicted"/>
<evidence type="ECO:0000313" key="2">
    <source>
        <dbReference type="Proteomes" id="UP000692954"/>
    </source>
</evidence>
<keyword evidence="2" id="KW-1185">Reference proteome</keyword>
<reference evidence="1" key="1">
    <citation type="submission" date="2021-01" db="EMBL/GenBank/DDBJ databases">
        <authorList>
            <consortium name="Genoscope - CEA"/>
            <person name="William W."/>
        </authorList>
    </citation>
    <scope>NUCLEOTIDE SEQUENCE</scope>
</reference>
<dbReference type="AlphaFoldDB" id="A0A8S1L187"/>
<organism evidence="1 2">
    <name type="scientific">Paramecium sonneborni</name>
    <dbReference type="NCBI Taxonomy" id="65129"/>
    <lineage>
        <taxon>Eukaryota</taxon>
        <taxon>Sar</taxon>
        <taxon>Alveolata</taxon>
        <taxon>Ciliophora</taxon>
        <taxon>Intramacronucleata</taxon>
        <taxon>Oligohymenophorea</taxon>
        <taxon>Peniculida</taxon>
        <taxon>Parameciidae</taxon>
        <taxon>Paramecium</taxon>
    </lineage>
</organism>
<gene>
    <name evidence="1" type="ORF">PSON_ATCC_30995.1.T0100302</name>
</gene>
<dbReference type="EMBL" id="CAJJDN010000010">
    <property type="protein sequence ID" value="CAD8056564.1"/>
    <property type="molecule type" value="Genomic_DNA"/>
</dbReference>
<name>A0A8S1L187_9CILI</name>